<dbReference type="Gene3D" id="3.30.2400.10">
    <property type="entry name" value="Major capsid protein gp5"/>
    <property type="match status" value="1"/>
</dbReference>
<dbReference type="Proteomes" id="UP000070326">
    <property type="component" value="Unassembled WGS sequence"/>
</dbReference>
<comment type="caution">
    <text evidence="4">The sequence shown here is derived from an EMBL/GenBank/DDBJ whole genome shotgun (WGS) entry which is preliminary data.</text>
</comment>
<evidence type="ECO:0000256" key="1">
    <source>
        <dbReference type="ARBA" id="ARBA00004328"/>
    </source>
</evidence>
<reference evidence="4 5" key="1">
    <citation type="submission" date="2016-02" db="EMBL/GenBank/DDBJ databases">
        <authorList>
            <person name="Wen L."/>
            <person name="He K."/>
            <person name="Yang H."/>
        </authorList>
    </citation>
    <scope>NUCLEOTIDE SEQUENCE [LARGE SCALE GENOMIC DNA]</scope>
    <source>
        <strain evidence="4 5">MJR8628A</strain>
    </source>
</reference>
<accession>A0A135YZ64</accession>
<sequence length="372" mass="41396">MALKNKDTEKDIKGLAVDVANAENEEEFVKAQLAFAKKIETDIILQAKSLVEEDMSDTRLLEARGIRTLTSEEKKYYNQVLSNGGFKGIEDMMPITIVDRIFKDIEAEHPLLQKIQFVNTTGITKWLARKSDAEGATWGKLGTEIKKKLDNSFEVINTTLNKLSAFIPVSKDILILGPEWVDKFVRTLLAESIAIGLEKAIIEGNGVDCPVGMLKDMTKPKDPSTGYPDKETTELKDLKPQTLGKSVMKPLVDKKVKTINSVLLVCNPGDYWEKIFPQTTVMSAAGQYVFNVLPINAEICQSAFVPEGKLIACIPDDYFMGVGFNGGVQYSDEYQFLEDERVYLQKLLGHGQPIEPKSFLVYNISGMTVPAL</sequence>
<dbReference type="InterPro" id="IPR054612">
    <property type="entry name" value="Phage_capsid-like_C"/>
</dbReference>
<evidence type="ECO:0000256" key="2">
    <source>
        <dbReference type="SAM" id="Coils"/>
    </source>
</evidence>
<keyword evidence="2" id="KW-0175">Coiled coil</keyword>
<protein>
    <recommendedName>
        <fullName evidence="3">Phage capsid-like C-terminal domain-containing protein</fullName>
    </recommendedName>
</protein>
<dbReference type="NCBIfam" id="TIGR01554">
    <property type="entry name" value="major_cap_HK97"/>
    <property type="match status" value="1"/>
</dbReference>
<dbReference type="AlphaFoldDB" id="A0A135YZ64"/>
<dbReference type="EMBL" id="LSQZ01000003">
    <property type="protein sequence ID" value="KXI14679.1"/>
    <property type="molecule type" value="Genomic_DNA"/>
</dbReference>
<dbReference type="STRING" id="1261.HMPREF3195_00134"/>
<proteinExistence type="predicted"/>
<feature type="domain" description="Phage capsid-like C-terminal" evidence="3">
    <location>
        <begin position="93"/>
        <end position="225"/>
    </location>
</feature>
<evidence type="ECO:0000259" key="3">
    <source>
        <dbReference type="Pfam" id="PF05065"/>
    </source>
</evidence>
<evidence type="ECO:0000313" key="5">
    <source>
        <dbReference type="Proteomes" id="UP000070326"/>
    </source>
</evidence>
<evidence type="ECO:0000313" key="4">
    <source>
        <dbReference type="EMBL" id="KXI14679.1"/>
    </source>
</evidence>
<dbReference type="SUPFAM" id="SSF56563">
    <property type="entry name" value="Major capsid protein gp5"/>
    <property type="match status" value="1"/>
</dbReference>
<dbReference type="PATRIC" id="fig|1261.5.peg.136"/>
<comment type="subcellular location">
    <subcellularLocation>
        <location evidence="1">Virion</location>
    </subcellularLocation>
</comment>
<name>A0A135YZ64_9FIRM</name>
<dbReference type="InterPro" id="IPR024455">
    <property type="entry name" value="Phage_capsid"/>
</dbReference>
<dbReference type="Pfam" id="PF05065">
    <property type="entry name" value="Phage_capsid"/>
    <property type="match status" value="1"/>
</dbReference>
<gene>
    <name evidence="4" type="ORF">HMPREF3195_00134</name>
</gene>
<feature type="coiled-coil region" evidence="2">
    <location>
        <begin position="5"/>
        <end position="39"/>
    </location>
</feature>
<dbReference type="RefSeq" id="WP_061101556.1">
    <property type="nucleotide sequence ID" value="NZ_KQ961784.1"/>
</dbReference>
<organism evidence="4 5">
    <name type="scientific">Peptostreptococcus anaerobius</name>
    <dbReference type="NCBI Taxonomy" id="1261"/>
    <lineage>
        <taxon>Bacteria</taxon>
        <taxon>Bacillati</taxon>
        <taxon>Bacillota</taxon>
        <taxon>Clostridia</taxon>
        <taxon>Peptostreptococcales</taxon>
        <taxon>Peptostreptococcaceae</taxon>
        <taxon>Peptostreptococcus</taxon>
    </lineage>
</organism>